<dbReference type="Proteomes" id="UP001622968">
    <property type="component" value="Unassembled WGS sequence"/>
</dbReference>
<organism evidence="1 2">
    <name type="scientific">Serratia sarumanii</name>
    <dbReference type="NCBI Taxonomy" id="3020826"/>
    <lineage>
        <taxon>Bacteria</taxon>
        <taxon>Pseudomonadati</taxon>
        <taxon>Pseudomonadota</taxon>
        <taxon>Gammaproteobacteria</taxon>
        <taxon>Enterobacterales</taxon>
        <taxon>Yersiniaceae</taxon>
        <taxon>Serratia</taxon>
    </lineage>
</organism>
<name>A0ABW8QMI7_9GAMM</name>
<reference evidence="1 2" key="1">
    <citation type="submission" date="2024-11" db="EMBL/GenBank/DDBJ databases">
        <title>Draft genomes of five putative biosurfactant-producing Serratia sp. isolates from Laguna de Bay, Philippines.</title>
        <authorList>
            <person name="Lantican N."/>
            <person name="Barredo G.A."/>
            <person name="Rosana A."/>
            <person name="Siababa A.C."/>
            <person name="Montecillo A."/>
        </authorList>
    </citation>
    <scope>NUCLEOTIDE SEQUENCE [LARGE SCALE GENOMIC DNA]</scope>
    <source>
        <strain evidence="1 2">WS11a</strain>
    </source>
</reference>
<dbReference type="RefSeq" id="WP_223182017.1">
    <property type="nucleotide sequence ID" value="NZ_CP124750.1"/>
</dbReference>
<protein>
    <submittedName>
        <fullName evidence="1">Uncharacterized protein</fullName>
    </submittedName>
</protein>
<comment type="caution">
    <text evidence="1">The sequence shown here is derived from an EMBL/GenBank/DDBJ whole genome shotgun (WGS) entry which is preliminary data.</text>
</comment>
<dbReference type="EMBL" id="JBJHGH010000002">
    <property type="protein sequence ID" value="MFK8976742.1"/>
    <property type="molecule type" value="Genomic_DNA"/>
</dbReference>
<dbReference type="GeneID" id="301144109"/>
<accession>A0ABW8QMI7</accession>
<evidence type="ECO:0000313" key="2">
    <source>
        <dbReference type="Proteomes" id="UP001622968"/>
    </source>
</evidence>
<keyword evidence="2" id="KW-1185">Reference proteome</keyword>
<sequence>MEMEQRNKPEMDIEAMLLEQALRERVDAAFERLRNGTAVYLSHSEVEKRMAIFKVKIQERYRG</sequence>
<evidence type="ECO:0000313" key="1">
    <source>
        <dbReference type="EMBL" id="MFK8976742.1"/>
    </source>
</evidence>
<gene>
    <name evidence="1" type="ORF">ACJBEI_16135</name>
</gene>
<proteinExistence type="predicted"/>